<evidence type="ECO:0000256" key="1">
    <source>
        <dbReference type="SAM" id="Phobius"/>
    </source>
</evidence>
<gene>
    <name evidence="2" type="ORF">J2S43_005034</name>
</gene>
<proteinExistence type="predicted"/>
<evidence type="ECO:0008006" key="4">
    <source>
        <dbReference type="Google" id="ProtNLM"/>
    </source>
</evidence>
<feature type="transmembrane region" description="Helical" evidence="1">
    <location>
        <begin position="36"/>
        <end position="57"/>
    </location>
</feature>
<dbReference type="EMBL" id="JAUSRA010000001">
    <property type="protein sequence ID" value="MDP9796522.1"/>
    <property type="molecule type" value="Genomic_DNA"/>
</dbReference>
<keyword evidence="1" id="KW-1133">Transmembrane helix</keyword>
<comment type="caution">
    <text evidence="2">The sequence shown here is derived from an EMBL/GenBank/DDBJ whole genome shotgun (WGS) entry which is preliminary data.</text>
</comment>
<dbReference type="RefSeq" id="WP_306833154.1">
    <property type="nucleotide sequence ID" value="NZ_JAUSRA010000001.1"/>
</dbReference>
<feature type="transmembrane region" description="Helical" evidence="1">
    <location>
        <begin position="78"/>
        <end position="101"/>
    </location>
</feature>
<feature type="transmembrane region" description="Helical" evidence="1">
    <location>
        <begin position="107"/>
        <end position="125"/>
    </location>
</feature>
<organism evidence="2 3">
    <name type="scientific">Catenuloplanes nepalensis</name>
    <dbReference type="NCBI Taxonomy" id="587533"/>
    <lineage>
        <taxon>Bacteria</taxon>
        <taxon>Bacillati</taxon>
        <taxon>Actinomycetota</taxon>
        <taxon>Actinomycetes</taxon>
        <taxon>Micromonosporales</taxon>
        <taxon>Micromonosporaceae</taxon>
        <taxon>Catenuloplanes</taxon>
    </lineage>
</organism>
<accession>A0ABT9MYJ6</accession>
<sequence length="226" mass="24110">MSRGLVRLVAVVAALAAVLLRFVTEGFVPDSAEAGFLFIVLFLSGLVVPIVAFLIVAGRLRPQPRTVRAGDVPGTLVAPARLLFPGSLLIVCAWLVCHVFMLPDPAFPLIVLAVVDIAVGVLTFVRPRPRLVLDADGVTILSWYARRAVRVRWDELDPGEPVWTANGTFFGTGTVTGLSLARTAGAPVPIPATYLDVEPAHLAGLMAALAVSPDRRTFIDSRLLTV</sequence>
<evidence type="ECO:0000313" key="2">
    <source>
        <dbReference type="EMBL" id="MDP9796522.1"/>
    </source>
</evidence>
<keyword evidence="3" id="KW-1185">Reference proteome</keyword>
<evidence type="ECO:0000313" key="3">
    <source>
        <dbReference type="Proteomes" id="UP001240984"/>
    </source>
</evidence>
<dbReference type="Proteomes" id="UP001240984">
    <property type="component" value="Unassembled WGS sequence"/>
</dbReference>
<reference evidence="2 3" key="1">
    <citation type="submission" date="2023-07" db="EMBL/GenBank/DDBJ databases">
        <title>Sequencing the genomes of 1000 actinobacteria strains.</title>
        <authorList>
            <person name="Klenk H.-P."/>
        </authorList>
    </citation>
    <scope>NUCLEOTIDE SEQUENCE [LARGE SCALE GENOMIC DNA]</scope>
    <source>
        <strain evidence="2 3">DSM 44710</strain>
    </source>
</reference>
<keyword evidence="1" id="KW-0472">Membrane</keyword>
<keyword evidence="1" id="KW-0812">Transmembrane</keyword>
<protein>
    <recommendedName>
        <fullName evidence="4">PH domain-containing protein</fullName>
    </recommendedName>
</protein>
<name>A0ABT9MYJ6_9ACTN</name>